<dbReference type="Proteomes" id="UP000182840">
    <property type="component" value="Chromosome"/>
</dbReference>
<evidence type="ECO:0000313" key="2">
    <source>
        <dbReference type="EMBL" id="APH70748.1"/>
    </source>
</evidence>
<dbReference type="SUPFAM" id="SSF56219">
    <property type="entry name" value="DNase I-like"/>
    <property type="match status" value="1"/>
</dbReference>
<dbReference type="EMBL" id="CP018171">
    <property type="protein sequence ID" value="APH70748.1"/>
    <property type="molecule type" value="Genomic_DNA"/>
</dbReference>
<accession>A0A1L3SMW7</accession>
<dbReference type="Pfam" id="PF03372">
    <property type="entry name" value="Exo_endo_phos"/>
    <property type="match status" value="1"/>
</dbReference>
<gene>
    <name evidence="2" type="ORF">BSQ44_04620</name>
</gene>
<dbReference type="PANTHER" id="PTHR14859:SF15">
    <property type="entry name" value="ENDONUCLEASE_EXONUCLEASE_PHOSPHATASE DOMAIN-CONTAINING PROTEIN"/>
    <property type="match status" value="1"/>
</dbReference>
<dbReference type="PANTHER" id="PTHR14859">
    <property type="entry name" value="CALCOFLUOR WHITE HYPERSENSITIVE PROTEIN PRECURSOR"/>
    <property type="match status" value="1"/>
</dbReference>
<evidence type="ECO:0000259" key="1">
    <source>
        <dbReference type="Pfam" id="PF03372"/>
    </source>
</evidence>
<dbReference type="GO" id="GO:0006506">
    <property type="term" value="P:GPI anchor biosynthetic process"/>
    <property type="evidence" value="ECO:0007669"/>
    <property type="project" value="TreeGrafter"/>
</dbReference>
<evidence type="ECO:0000313" key="3">
    <source>
        <dbReference type="Proteomes" id="UP000182840"/>
    </source>
</evidence>
<dbReference type="Gene3D" id="3.60.10.10">
    <property type="entry name" value="Endonuclease/exonuclease/phosphatase"/>
    <property type="match status" value="1"/>
</dbReference>
<dbReference type="GO" id="GO:0016020">
    <property type="term" value="C:membrane"/>
    <property type="evidence" value="ECO:0007669"/>
    <property type="project" value="GOC"/>
</dbReference>
<dbReference type="InterPro" id="IPR051916">
    <property type="entry name" value="GPI-anchor_lipid_remodeler"/>
</dbReference>
<organism evidence="2 3">
    <name type="scientific">Aquibium oceanicum</name>
    <dbReference type="NCBI Taxonomy" id="1670800"/>
    <lineage>
        <taxon>Bacteria</taxon>
        <taxon>Pseudomonadati</taxon>
        <taxon>Pseudomonadota</taxon>
        <taxon>Alphaproteobacteria</taxon>
        <taxon>Hyphomicrobiales</taxon>
        <taxon>Phyllobacteriaceae</taxon>
        <taxon>Aquibium</taxon>
    </lineage>
</organism>
<reference evidence="3" key="1">
    <citation type="submission" date="2016-11" db="EMBL/GenBank/DDBJ databases">
        <title>Mesorhizobium oceanicum sp. nov., isolated from deep seawater in South China Sea.</title>
        <authorList>
            <person name="Fu G.-Y."/>
        </authorList>
    </citation>
    <scope>NUCLEOTIDE SEQUENCE [LARGE SCALE GENOMIC DNA]</scope>
    <source>
        <strain evidence="3">B7</strain>
    </source>
</reference>
<name>A0A1L3SMW7_9HYPH</name>
<dbReference type="OrthoDB" id="9813425at2"/>
<dbReference type="KEGG" id="meso:BSQ44_04620"/>
<dbReference type="RefSeq" id="WP_072602157.1">
    <property type="nucleotide sequence ID" value="NZ_JBHRXM010000004.1"/>
</dbReference>
<dbReference type="InterPro" id="IPR005135">
    <property type="entry name" value="Endo/exonuclease/phosphatase"/>
</dbReference>
<dbReference type="InterPro" id="IPR036691">
    <property type="entry name" value="Endo/exonu/phosph_ase_sf"/>
</dbReference>
<dbReference type="AlphaFoldDB" id="A0A1L3SMW7"/>
<protein>
    <recommendedName>
        <fullName evidence="1">Endonuclease/exonuclease/phosphatase domain-containing protein</fullName>
    </recommendedName>
</protein>
<proteinExistence type="predicted"/>
<sequence>MPRLRVLTYNVRRCLGVDGVMSPARIAAVIAEAEPDIIALQELDVRRIRSGGVDQGEEVARELGFSFVHFHPALRVLEEEYGDAILTSRPSRIVKAGALPGLPSRPRLEPRGALWAAVQIDGAEVNVINTHLGLRRLERWLQAQMLMSDEWLGSEACRSPVVLTGDFNSFPRGRVYGLLSGRLRDAHLIGSTMGRPSATFPSQWPVFRIDHMFVSDDVEVVSARTHRSETSALASDHLPLVADLRLPETDREASASRGLPERLQA</sequence>
<dbReference type="GO" id="GO:0003824">
    <property type="term" value="F:catalytic activity"/>
    <property type="evidence" value="ECO:0007669"/>
    <property type="project" value="InterPro"/>
</dbReference>
<keyword evidence="3" id="KW-1185">Reference proteome</keyword>
<dbReference type="STRING" id="1670800.BSQ44_04620"/>
<feature type="domain" description="Endonuclease/exonuclease/phosphatase" evidence="1">
    <location>
        <begin position="7"/>
        <end position="237"/>
    </location>
</feature>